<evidence type="ECO:0000313" key="2">
    <source>
        <dbReference type="EMBL" id="ALL64864.1"/>
    </source>
</evidence>
<proteinExistence type="predicted"/>
<dbReference type="EMBL" id="CP012746">
    <property type="protein sequence ID" value="ALL64864.1"/>
    <property type="molecule type" value="Genomic_DNA"/>
</dbReference>
<protein>
    <submittedName>
        <fullName evidence="2">Uncharacterized protein</fullName>
    </submittedName>
</protein>
<gene>
    <name evidence="2" type="ORF">K788_0002368</name>
</gene>
<dbReference type="Proteomes" id="UP000019146">
    <property type="component" value="Chromosome 1"/>
</dbReference>
<organism evidence="2 3">
    <name type="scientific">Paraburkholderia caribensis MBA4</name>
    <dbReference type="NCBI Taxonomy" id="1323664"/>
    <lineage>
        <taxon>Bacteria</taxon>
        <taxon>Pseudomonadati</taxon>
        <taxon>Pseudomonadota</taxon>
        <taxon>Betaproteobacteria</taxon>
        <taxon>Burkholderiales</taxon>
        <taxon>Burkholderiaceae</taxon>
        <taxon>Paraburkholderia</taxon>
    </lineage>
</organism>
<sequence length="142" mass="15922">MAVSSSSYAADIVTARHASTAAERATSLASSHRRQKGLEPDGARSARFARIPRKPAGDLLKYRYLSRRSLLPLRRSAEELSFAFSELLAQPLSRPEAAARFETLWNEVNDAAQSCDDSDTAFSYIALLHSMDQRWRFLRSMN</sequence>
<accession>A0A0P0R950</accession>
<dbReference type="KEGG" id="bcai:K788_0002368"/>
<reference evidence="2 3" key="1">
    <citation type="journal article" date="2014" name="Genome Announc.">
        <title>Draft Genome Sequence of the Haloacid-Degrading Burkholderia caribensis Strain MBA4.</title>
        <authorList>
            <person name="Pan Y."/>
            <person name="Kong K.F."/>
            <person name="Tsang J.S."/>
        </authorList>
    </citation>
    <scope>NUCLEOTIDE SEQUENCE [LARGE SCALE GENOMIC DNA]</scope>
    <source>
        <strain evidence="2 3">MBA4</strain>
    </source>
</reference>
<evidence type="ECO:0000313" key="3">
    <source>
        <dbReference type="Proteomes" id="UP000019146"/>
    </source>
</evidence>
<feature type="region of interest" description="Disordered" evidence="1">
    <location>
        <begin position="17"/>
        <end position="47"/>
    </location>
</feature>
<evidence type="ECO:0000256" key="1">
    <source>
        <dbReference type="SAM" id="MobiDB-lite"/>
    </source>
</evidence>
<dbReference type="AlphaFoldDB" id="A0A0P0R950"/>
<name>A0A0P0R950_9BURK</name>